<dbReference type="AlphaFoldDB" id="A0A1V6Q0K7"/>
<protein>
    <submittedName>
        <fullName evidence="2">Uncharacterized protein</fullName>
    </submittedName>
</protein>
<proteinExistence type="predicted"/>
<dbReference type="EMBL" id="MDYO01000177">
    <property type="protein sequence ID" value="OQD82587.1"/>
    <property type="molecule type" value="Genomic_DNA"/>
</dbReference>
<organism evidence="2 3">
    <name type="scientific">Penicillium solitum</name>
    <dbReference type="NCBI Taxonomy" id="60172"/>
    <lineage>
        <taxon>Eukaryota</taxon>
        <taxon>Fungi</taxon>
        <taxon>Dikarya</taxon>
        <taxon>Ascomycota</taxon>
        <taxon>Pezizomycotina</taxon>
        <taxon>Eurotiomycetes</taxon>
        <taxon>Eurotiomycetidae</taxon>
        <taxon>Eurotiales</taxon>
        <taxon>Aspergillaceae</taxon>
        <taxon>Penicillium</taxon>
    </lineage>
</organism>
<reference evidence="3" key="1">
    <citation type="journal article" date="2017" name="Nat. Microbiol.">
        <title>Global analysis of biosynthetic gene clusters reveals vast potential of secondary metabolite production in Penicillium species.</title>
        <authorList>
            <person name="Nielsen J.C."/>
            <person name="Grijseels S."/>
            <person name="Prigent S."/>
            <person name="Ji B."/>
            <person name="Dainat J."/>
            <person name="Nielsen K.F."/>
            <person name="Frisvad J.C."/>
            <person name="Workman M."/>
            <person name="Nielsen J."/>
        </authorList>
    </citation>
    <scope>NUCLEOTIDE SEQUENCE [LARGE SCALE GENOMIC DNA]</scope>
    <source>
        <strain evidence="3">IBT 29525</strain>
    </source>
</reference>
<sequence length="25" mass="2383">MRARGPSSGSPLQAPGAAGTIDGEV</sequence>
<evidence type="ECO:0000313" key="3">
    <source>
        <dbReference type="Proteomes" id="UP000191612"/>
    </source>
</evidence>
<evidence type="ECO:0000256" key="1">
    <source>
        <dbReference type="SAM" id="MobiDB-lite"/>
    </source>
</evidence>
<feature type="non-terminal residue" evidence="2">
    <location>
        <position position="25"/>
    </location>
</feature>
<comment type="caution">
    <text evidence="2">The sequence shown here is derived from an EMBL/GenBank/DDBJ whole genome shotgun (WGS) entry which is preliminary data.</text>
</comment>
<keyword evidence="3" id="KW-1185">Reference proteome</keyword>
<evidence type="ECO:0000313" key="2">
    <source>
        <dbReference type="EMBL" id="OQD82587.1"/>
    </source>
</evidence>
<feature type="region of interest" description="Disordered" evidence="1">
    <location>
        <begin position="1"/>
        <end position="25"/>
    </location>
</feature>
<accession>A0A1V6Q0K7</accession>
<dbReference type="Proteomes" id="UP000191612">
    <property type="component" value="Unassembled WGS sequence"/>
</dbReference>
<name>A0A1V6Q0K7_9EURO</name>
<gene>
    <name evidence="2" type="ORF">PENSOL_c178G04771</name>
</gene>